<keyword evidence="2" id="KW-1185">Reference proteome</keyword>
<proteinExistence type="predicted"/>
<name>A0ABQ3LA07_9SPHN</name>
<sequence length="59" mass="6577">MDEHQTIIAERGGIRPLARALGHRNHTTVQGWWERKRIPDTRLPGVLALPETVAQNAAA</sequence>
<dbReference type="RefSeq" id="WP_368855571.1">
    <property type="nucleotide sequence ID" value="NZ_BNAQ01000001.1"/>
</dbReference>
<accession>A0ABQ3LA07</accession>
<evidence type="ECO:0000313" key="1">
    <source>
        <dbReference type="EMBL" id="GHH09257.1"/>
    </source>
</evidence>
<comment type="caution">
    <text evidence="1">The sequence shown here is derived from an EMBL/GenBank/DDBJ whole genome shotgun (WGS) entry which is preliminary data.</text>
</comment>
<dbReference type="NCBIfam" id="NF046037">
    <property type="entry name" value="carphisopro"/>
    <property type="match status" value="1"/>
</dbReference>
<organism evidence="1 2">
    <name type="scientific">Sphingomonas glacialis</name>
    <dbReference type="NCBI Taxonomy" id="658225"/>
    <lineage>
        <taxon>Bacteria</taxon>
        <taxon>Pseudomonadati</taxon>
        <taxon>Pseudomonadota</taxon>
        <taxon>Alphaproteobacteria</taxon>
        <taxon>Sphingomonadales</taxon>
        <taxon>Sphingomonadaceae</taxon>
        <taxon>Sphingomonas</taxon>
    </lineage>
</organism>
<reference evidence="2" key="1">
    <citation type="journal article" date="2019" name="Int. J. Syst. Evol. Microbiol.">
        <title>The Global Catalogue of Microorganisms (GCM) 10K type strain sequencing project: providing services to taxonomists for standard genome sequencing and annotation.</title>
        <authorList>
            <consortium name="The Broad Institute Genomics Platform"/>
            <consortium name="The Broad Institute Genome Sequencing Center for Infectious Disease"/>
            <person name="Wu L."/>
            <person name="Ma J."/>
        </authorList>
    </citation>
    <scope>NUCLEOTIDE SEQUENCE [LARGE SCALE GENOMIC DNA]</scope>
    <source>
        <strain evidence="2">CGMCC 1.8957</strain>
    </source>
</reference>
<dbReference type="InterPro" id="IPR059216">
    <property type="entry name" value="LeuA_carph_isopro_dom"/>
</dbReference>
<evidence type="ECO:0008006" key="3">
    <source>
        <dbReference type="Google" id="ProtNLM"/>
    </source>
</evidence>
<dbReference type="InterPro" id="IPR010982">
    <property type="entry name" value="Lambda_DNA-bd_dom_sf"/>
</dbReference>
<protein>
    <recommendedName>
        <fullName evidence="3">Integrase</fullName>
    </recommendedName>
</protein>
<gene>
    <name evidence="1" type="ORF">GCM10008023_05690</name>
</gene>
<evidence type="ECO:0000313" key="2">
    <source>
        <dbReference type="Proteomes" id="UP000652430"/>
    </source>
</evidence>
<dbReference type="Gene3D" id="1.10.260.40">
    <property type="entry name" value="lambda repressor-like DNA-binding domains"/>
    <property type="match status" value="1"/>
</dbReference>
<dbReference type="Proteomes" id="UP000652430">
    <property type="component" value="Unassembled WGS sequence"/>
</dbReference>
<dbReference type="EMBL" id="BNAQ01000001">
    <property type="protein sequence ID" value="GHH09257.1"/>
    <property type="molecule type" value="Genomic_DNA"/>
</dbReference>